<dbReference type="AlphaFoldDB" id="A0A815IVU0"/>
<dbReference type="EMBL" id="CAJNOT010003211">
    <property type="protein sequence ID" value="CAF1370990.1"/>
    <property type="molecule type" value="Genomic_DNA"/>
</dbReference>
<protein>
    <submittedName>
        <fullName evidence="1">Uncharacterized protein</fullName>
    </submittedName>
</protein>
<name>A0A815IVU0_9BILA</name>
<dbReference type="Proteomes" id="UP000663864">
    <property type="component" value="Unassembled WGS sequence"/>
</dbReference>
<sequence>MRRYQHHITRSMYYKFNVPLVKKILKQHDVKYVHVKVVDGTLFIGVKNNVIKQKYQDQISADMFDRKHYQIYQHHHQHRYQHHHQYYHQHHRE</sequence>
<reference evidence="1" key="1">
    <citation type="submission" date="2021-02" db="EMBL/GenBank/DDBJ databases">
        <authorList>
            <person name="Nowell W R."/>
        </authorList>
    </citation>
    <scope>NUCLEOTIDE SEQUENCE</scope>
</reference>
<evidence type="ECO:0000313" key="3">
    <source>
        <dbReference type="Proteomes" id="UP000663864"/>
    </source>
</evidence>
<evidence type="ECO:0000313" key="1">
    <source>
        <dbReference type="EMBL" id="CAF1370990.1"/>
    </source>
</evidence>
<dbReference type="Proteomes" id="UP000663874">
    <property type="component" value="Unassembled WGS sequence"/>
</dbReference>
<gene>
    <name evidence="2" type="ORF">FNK824_LOCUS21658</name>
    <name evidence="1" type="ORF">ZHD862_LOCUS31593</name>
</gene>
<comment type="caution">
    <text evidence="1">The sequence shown here is derived from an EMBL/GenBank/DDBJ whole genome shotgun (WGS) entry which is preliminary data.</text>
</comment>
<evidence type="ECO:0000313" key="2">
    <source>
        <dbReference type="EMBL" id="CAF3921776.1"/>
    </source>
</evidence>
<proteinExistence type="predicted"/>
<organism evidence="1 3">
    <name type="scientific">Rotaria sordida</name>
    <dbReference type="NCBI Taxonomy" id="392033"/>
    <lineage>
        <taxon>Eukaryota</taxon>
        <taxon>Metazoa</taxon>
        <taxon>Spiralia</taxon>
        <taxon>Gnathifera</taxon>
        <taxon>Rotifera</taxon>
        <taxon>Eurotatoria</taxon>
        <taxon>Bdelloidea</taxon>
        <taxon>Philodinida</taxon>
        <taxon>Philodinidae</taxon>
        <taxon>Rotaria</taxon>
    </lineage>
</organism>
<accession>A0A815IVU0</accession>
<dbReference type="EMBL" id="CAJOBE010004217">
    <property type="protein sequence ID" value="CAF3921776.1"/>
    <property type="molecule type" value="Genomic_DNA"/>
</dbReference>